<evidence type="ECO:0000256" key="3">
    <source>
        <dbReference type="ARBA" id="ARBA00023082"/>
    </source>
</evidence>
<dbReference type="GO" id="GO:0003677">
    <property type="term" value="F:DNA binding"/>
    <property type="evidence" value="ECO:0007669"/>
    <property type="project" value="InterPro"/>
</dbReference>
<feature type="domain" description="RNA polymerase sigma factor 70 region 4 type 2" evidence="6">
    <location>
        <begin position="116"/>
        <end position="168"/>
    </location>
</feature>
<dbReference type="InterPro" id="IPR013325">
    <property type="entry name" value="RNA_pol_sigma_r2"/>
</dbReference>
<protein>
    <recommendedName>
        <fullName evidence="9">RNA polymerase subunit sigma</fullName>
    </recommendedName>
</protein>
<dbReference type="Pfam" id="PF04542">
    <property type="entry name" value="Sigma70_r2"/>
    <property type="match status" value="1"/>
</dbReference>
<dbReference type="KEGG" id="bcoh:BC6307_08500"/>
<dbReference type="Pfam" id="PF08281">
    <property type="entry name" value="Sigma70_r4_2"/>
    <property type="match status" value="1"/>
</dbReference>
<dbReference type="InterPro" id="IPR014284">
    <property type="entry name" value="RNA_pol_sigma-70_dom"/>
</dbReference>
<dbReference type="PANTHER" id="PTHR43133:SF60">
    <property type="entry name" value="RNA POLYMERASE SIGMA FACTOR SIGV"/>
    <property type="match status" value="1"/>
</dbReference>
<dbReference type="GO" id="GO:0016987">
    <property type="term" value="F:sigma factor activity"/>
    <property type="evidence" value="ECO:0007669"/>
    <property type="project" value="UniProtKB-KW"/>
</dbReference>
<keyword evidence="8" id="KW-1185">Reference proteome</keyword>
<dbReference type="Gene3D" id="1.10.1740.10">
    <property type="match status" value="1"/>
</dbReference>
<name>A0A223KPQ2_9BACI</name>
<dbReference type="Proteomes" id="UP000215224">
    <property type="component" value="Chromosome"/>
</dbReference>
<dbReference type="NCBIfam" id="TIGR02937">
    <property type="entry name" value="sigma70-ECF"/>
    <property type="match status" value="1"/>
</dbReference>
<keyword evidence="3" id="KW-0731">Sigma factor</keyword>
<evidence type="ECO:0000256" key="1">
    <source>
        <dbReference type="ARBA" id="ARBA00010641"/>
    </source>
</evidence>
<dbReference type="STRING" id="1314751.GCA_001591425_00586"/>
<evidence type="ECO:0000259" key="6">
    <source>
        <dbReference type="Pfam" id="PF08281"/>
    </source>
</evidence>
<dbReference type="RefSeq" id="WP_066411851.1">
    <property type="nucleotide sequence ID" value="NZ_CP018866.1"/>
</dbReference>
<feature type="domain" description="RNA polymerase sigma-70 region 2" evidence="5">
    <location>
        <begin position="19"/>
        <end position="85"/>
    </location>
</feature>
<evidence type="ECO:0000259" key="5">
    <source>
        <dbReference type="Pfam" id="PF04542"/>
    </source>
</evidence>
<dbReference type="GO" id="GO:0006352">
    <property type="term" value="P:DNA-templated transcription initiation"/>
    <property type="evidence" value="ECO:0007669"/>
    <property type="project" value="InterPro"/>
</dbReference>
<dbReference type="InterPro" id="IPR036388">
    <property type="entry name" value="WH-like_DNA-bd_sf"/>
</dbReference>
<dbReference type="Gene3D" id="1.10.10.10">
    <property type="entry name" value="Winged helix-like DNA-binding domain superfamily/Winged helix DNA-binding domain"/>
    <property type="match status" value="1"/>
</dbReference>
<dbReference type="AlphaFoldDB" id="A0A223KPQ2"/>
<reference evidence="7 8" key="1">
    <citation type="submission" date="2016-12" db="EMBL/GenBank/DDBJ databases">
        <title>The whole genome sequencing and assembly of Bacillus cohnii DSM 6307T strain.</title>
        <authorList>
            <person name="Lee Y.-J."/>
            <person name="Yi H."/>
            <person name="Bahn Y.-S."/>
            <person name="Kim J.F."/>
            <person name="Lee D.-W."/>
        </authorList>
    </citation>
    <scope>NUCLEOTIDE SEQUENCE [LARGE SCALE GENOMIC DNA]</scope>
    <source>
        <strain evidence="7 8">DSM 6307</strain>
    </source>
</reference>
<dbReference type="PANTHER" id="PTHR43133">
    <property type="entry name" value="RNA POLYMERASE ECF-TYPE SIGMA FACTO"/>
    <property type="match status" value="1"/>
</dbReference>
<dbReference type="InterPro" id="IPR039425">
    <property type="entry name" value="RNA_pol_sigma-70-like"/>
</dbReference>
<evidence type="ECO:0000256" key="2">
    <source>
        <dbReference type="ARBA" id="ARBA00023015"/>
    </source>
</evidence>
<organism evidence="7 8">
    <name type="scientific">Sutcliffiella cohnii</name>
    <dbReference type="NCBI Taxonomy" id="33932"/>
    <lineage>
        <taxon>Bacteria</taxon>
        <taxon>Bacillati</taxon>
        <taxon>Bacillota</taxon>
        <taxon>Bacilli</taxon>
        <taxon>Bacillales</taxon>
        <taxon>Bacillaceae</taxon>
        <taxon>Sutcliffiella</taxon>
    </lineage>
</organism>
<dbReference type="CDD" id="cd06171">
    <property type="entry name" value="Sigma70_r4"/>
    <property type="match status" value="1"/>
</dbReference>
<dbReference type="InterPro" id="IPR013324">
    <property type="entry name" value="RNA_pol_sigma_r3/r4-like"/>
</dbReference>
<dbReference type="InterPro" id="IPR013249">
    <property type="entry name" value="RNA_pol_sigma70_r4_t2"/>
</dbReference>
<evidence type="ECO:0000256" key="4">
    <source>
        <dbReference type="ARBA" id="ARBA00023163"/>
    </source>
</evidence>
<comment type="similarity">
    <text evidence="1">Belongs to the sigma-70 factor family. ECF subfamily.</text>
</comment>
<gene>
    <name evidence="7" type="ORF">BC6307_08500</name>
</gene>
<evidence type="ECO:0008006" key="9">
    <source>
        <dbReference type="Google" id="ProtNLM"/>
    </source>
</evidence>
<keyword evidence="2" id="KW-0805">Transcription regulation</keyword>
<sequence length="186" mass="22723">MKPKDGYRENENRELLELLMDEYGDSIKRLAYSYTKNWDMAEDITQEVFITCYIKLDGFREESSYKTWLYRITINKCKDLLKTKWLQNIVQIDKFMSYFKSNLTVEEEVVKKNEEEELAALIFELPLKYREIIILYYYEQLKIREIHSLTGLNIETIKSRLRRGKKMLYDKLLEEEEEYEKRFKQS</sequence>
<keyword evidence="4" id="KW-0804">Transcription</keyword>
<dbReference type="InterPro" id="IPR007627">
    <property type="entry name" value="RNA_pol_sigma70_r2"/>
</dbReference>
<evidence type="ECO:0000313" key="8">
    <source>
        <dbReference type="Proteomes" id="UP000215224"/>
    </source>
</evidence>
<dbReference type="EMBL" id="CP018866">
    <property type="protein sequence ID" value="AST91313.1"/>
    <property type="molecule type" value="Genomic_DNA"/>
</dbReference>
<evidence type="ECO:0000313" key="7">
    <source>
        <dbReference type="EMBL" id="AST91313.1"/>
    </source>
</evidence>
<dbReference type="SUPFAM" id="SSF88659">
    <property type="entry name" value="Sigma3 and sigma4 domains of RNA polymerase sigma factors"/>
    <property type="match status" value="1"/>
</dbReference>
<proteinExistence type="inferred from homology"/>
<accession>A0A223KPQ2</accession>
<dbReference type="SUPFAM" id="SSF88946">
    <property type="entry name" value="Sigma2 domain of RNA polymerase sigma factors"/>
    <property type="match status" value="1"/>
</dbReference>